<keyword evidence="2" id="KW-1185">Reference proteome</keyword>
<name>A0ABY8PN33_9BACT</name>
<dbReference type="EMBL" id="CP069362">
    <property type="protein sequence ID" value="WGS64056.1"/>
    <property type="molecule type" value="Genomic_DNA"/>
</dbReference>
<dbReference type="Proteomes" id="UP001232493">
    <property type="component" value="Chromosome"/>
</dbReference>
<reference evidence="1 2" key="1">
    <citation type="submission" date="2021-02" db="EMBL/GenBank/DDBJ databases">
        <title>Characterization of Marinitoga sp. nov. str. BP5-C20A.</title>
        <authorList>
            <person name="Erauso G."/>
            <person name="Postec A."/>
        </authorList>
    </citation>
    <scope>NUCLEOTIDE SEQUENCE [LARGE SCALE GENOMIC DNA]</scope>
    <source>
        <strain evidence="1 2">BP5-C20A</strain>
    </source>
</reference>
<protein>
    <submittedName>
        <fullName evidence="1">Uncharacterized protein</fullName>
    </submittedName>
</protein>
<evidence type="ECO:0000313" key="2">
    <source>
        <dbReference type="Proteomes" id="UP001232493"/>
    </source>
</evidence>
<sequence length="399" mass="47774">MALLKGIDGSYFELSPRVIKKFWFADSIDEDVEEKYIFEIKAKTGDFIWKPNEFSVELADSIDVELEYIPTLLTIFRLNKYFNNRMKSIFSFLSTDSLMLTENIISQELMVYTINESVDFSAVYINKAGRYYEHHFIFSRYDYQSIFDVNIKTTMTEIKRFYKNLINEFNKFRLNVLPEIINQEAFLKHVSERIKVVNYNELKNIEDNIFQLYNVNNLNNSMSLSNSDEALKAFTNFIAEMRKQKDVENDDVDIEIFMEEDEENDENETLWEIIDEIEEEIKNMLEGEETEEDFILTKEEKLESIYNEIQKSYEVFNKKVLDEDEKSKEEKLIKSLILIYGIETIYELKERLKKDFKNINLEKIIEEYLKNSDEGIIMEYKKWYKKIMKKLGKNLNQIT</sequence>
<proteinExistence type="predicted"/>
<evidence type="ECO:0000313" key="1">
    <source>
        <dbReference type="EMBL" id="WGS64056.1"/>
    </source>
</evidence>
<dbReference type="RefSeq" id="WP_280997387.1">
    <property type="nucleotide sequence ID" value="NZ_CP069362.1"/>
</dbReference>
<gene>
    <name evidence="1" type="ORF">JRV97_06645</name>
</gene>
<accession>A0ABY8PN33</accession>
<organism evidence="1 2">
    <name type="scientific">Marinitoga aeolica</name>
    <dbReference type="NCBI Taxonomy" id="2809031"/>
    <lineage>
        <taxon>Bacteria</taxon>
        <taxon>Thermotogati</taxon>
        <taxon>Thermotogota</taxon>
        <taxon>Thermotogae</taxon>
        <taxon>Petrotogales</taxon>
        <taxon>Petrotogaceae</taxon>
        <taxon>Marinitoga</taxon>
    </lineage>
</organism>